<proteinExistence type="predicted"/>
<reference evidence="1 2" key="1">
    <citation type="journal article" date="2016" name="Nat. Commun.">
        <title>Thousands of microbial genomes shed light on interconnected biogeochemical processes in an aquifer system.</title>
        <authorList>
            <person name="Anantharaman K."/>
            <person name="Brown C.T."/>
            <person name="Hug L.A."/>
            <person name="Sharon I."/>
            <person name="Castelle C.J."/>
            <person name="Probst A.J."/>
            <person name="Thomas B.C."/>
            <person name="Singh A."/>
            <person name="Wilkins M.J."/>
            <person name="Karaoz U."/>
            <person name="Brodie E.L."/>
            <person name="Williams K.H."/>
            <person name="Hubbard S.S."/>
            <person name="Banfield J.F."/>
        </authorList>
    </citation>
    <scope>NUCLEOTIDE SEQUENCE [LARGE SCALE GENOMIC DNA]</scope>
</reference>
<accession>A0A1F8GG48</accession>
<dbReference type="AlphaFoldDB" id="A0A1F8GG48"/>
<dbReference type="Proteomes" id="UP000178911">
    <property type="component" value="Unassembled WGS sequence"/>
</dbReference>
<comment type="caution">
    <text evidence="1">The sequence shown here is derived from an EMBL/GenBank/DDBJ whole genome shotgun (WGS) entry which is preliminary data.</text>
</comment>
<name>A0A1F8GG48_9BACT</name>
<gene>
    <name evidence="1" type="ORF">A3A13_00085</name>
</gene>
<organism evidence="1 2">
    <name type="scientific">Candidatus Yanofskybacteria bacterium RIFCSPLOWO2_01_FULL_43_22</name>
    <dbReference type="NCBI Taxonomy" id="1802695"/>
    <lineage>
        <taxon>Bacteria</taxon>
        <taxon>Candidatus Yanofskyibacteriota</taxon>
    </lineage>
</organism>
<evidence type="ECO:0000313" key="2">
    <source>
        <dbReference type="Proteomes" id="UP000178911"/>
    </source>
</evidence>
<evidence type="ECO:0000313" key="1">
    <source>
        <dbReference type="EMBL" id="OGN23696.1"/>
    </source>
</evidence>
<dbReference type="EMBL" id="MGKJ01000016">
    <property type="protein sequence ID" value="OGN23696.1"/>
    <property type="molecule type" value="Genomic_DNA"/>
</dbReference>
<protein>
    <submittedName>
        <fullName evidence="1">Uncharacterized protein</fullName>
    </submittedName>
</protein>
<sequence length="139" mass="15973">MSGLAVLLKKLAETTNNGPGEALRALTFVGNGYGCYQNSDVRLDATPWSDDFRHTFIAYNQLIQPDDMSFLFDQSRAYRYHIDTLTVDVFWVWDGDSKLYFCLREGAKNLAEIISYDCKHGDEWREEPMRWPRGCCGKG</sequence>